<evidence type="ECO:0000313" key="2">
    <source>
        <dbReference type="EMBL" id="GII22730.1"/>
    </source>
</evidence>
<evidence type="ECO:0000256" key="1">
    <source>
        <dbReference type="SAM" id="MobiDB-lite"/>
    </source>
</evidence>
<reference evidence="2" key="1">
    <citation type="submission" date="2021-01" db="EMBL/GenBank/DDBJ databases">
        <title>Whole genome shotgun sequence of Planosporangium mesophilum NBRC 109066.</title>
        <authorList>
            <person name="Komaki H."/>
            <person name="Tamura T."/>
        </authorList>
    </citation>
    <scope>NUCLEOTIDE SEQUENCE</scope>
    <source>
        <strain evidence="2">NBRC 109066</strain>
    </source>
</reference>
<accession>A0A8J3WZW0</accession>
<dbReference type="EMBL" id="BOON01000019">
    <property type="protein sequence ID" value="GII22730.1"/>
    <property type="molecule type" value="Genomic_DNA"/>
</dbReference>
<sequence>MHNTINATPGPTDGYSTSKPAPAPSTTAVAATGRRPVHHTASACSPTSAAPTTRPDTEDMCCGTSRDTGTTTAAAQARKTGRHQRGKAFWPGAARIRLRLVPDTTPWSRTGMVPWVWEMGRTPPALPAERPVEGTR</sequence>
<proteinExistence type="predicted"/>
<feature type="region of interest" description="Disordered" evidence="1">
    <location>
        <begin position="1"/>
        <end position="86"/>
    </location>
</feature>
<name>A0A8J3WZW0_9ACTN</name>
<feature type="compositionally biased region" description="Low complexity" evidence="1">
    <location>
        <begin position="16"/>
        <end position="32"/>
    </location>
</feature>
<feature type="compositionally biased region" description="Polar residues" evidence="1">
    <location>
        <begin position="65"/>
        <end position="74"/>
    </location>
</feature>
<comment type="caution">
    <text evidence="2">The sequence shown here is derived from an EMBL/GenBank/DDBJ whole genome shotgun (WGS) entry which is preliminary data.</text>
</comment>
<dbReference type="AlphaFoldDB" id="A0A8J3WZW0"/>
<feature type="compositionally biased region" description="Low complexity" evidence="1">
    <location>
        <begin position="40"/>
        <end position="54"/>
    </location>
</feature>
<protein>
    <submittedName>
        <fullName evidence="2">Uncharacterized protein</fullName>
    </submittedName>
</protein>
<organism evidence="2 3">
    <name type="scientific">Planosporangium mesophilum</name>
    <dbReference type="NCBI Taxonomy" id="689768"/>
    <lineage>
        <taxon>Bacteria</taxon>
        <taxon>Bacillati</taxon>
        <taxon>Actinomycetota</taxon>
        <taxon>Actinomycetes</taxon>
        <taxon>Micromonosporales</taxon>
        <taxon>Micromonosporaceae</taxon>
        <taxon>Planosporangium</taxon>
    </lineage>
</organism>
<keyword evidence="3" id="KW-1185">Reference proteome</keyword>
<dbReference type="Proteomes" id="UP000599074">
    <property type="component" value="Unassembled WGS sequence"/>
</dbReference>
<gene>
    <name evidence="2" type="ORF">Pme01_23270</name>
</gene>
<evidence type="ECO:0000313" key="3">
    <source>
        <dbReference type="Proteomes" id="UP000599074"/>
    </source>
</evidence>